<organism evidence="2 3">
    <name type="scientific">Gelidibacter gilvus</name>
    <dbReference type="NCBI Taxonomy" id="59602"/>
    <lineage>
        <taxon>Bacteria</taxon>
        <taxon>Pseudomonadati</taxon>
        <taxon>Bacteroidota</taxon>
        <taxon>Flavobacteriia</taxon>
        <taxon>Flavobacteriales</taxon>
        <taxon>Flavobacteriaceae</taxon>
        <taxon>Gelidibacter</taxon>
    </lineage>
</organism>
<evidence type="ECO:0000256" key="1">
    <source>
        <dbReference type="SAM" id="Coils"/>
    </source>
</evidence>
<accession>A0A4Q0XGG7</accession>
<dbReference type="OrthoDB" id="9823988at2"/>
<dbReference type="EMBL" id="SDDZ01000003">
    <property type="protein sequence ID" value="RXJ50425.1"/>
    <property type="molecule type" value="Genomic_DNA"/>
</dbReference>
<sequence length="385" mass="43651">MEKAILLISSILILIVGKTFAQSDTIKKIENLDLNKLQNIVTDIKVENTNLQKRLESLEGSVTKDNLNKVLKTANIEKFKSDMNVLDKRFEAGENVLYHIIKETNNFNLSYKQLVLQSQFGALINPMTYPEFTTPLKTTLNSLKDRKPIPDISQDLSNISSTVPYLSNPVVNSGLSIVSYFIAKYNNKSAINNQNFDKMMCVINFITTAETDYKVNVSTIKTLRDKIDNYNIKLKGFFDLYLQSIGYNSGYDAYITSKTTHGNNFLNQTRESFFNSILSDTTKIGIINYSTNKDDNVSYYIEQVKFQLSEYESILLDIENSINGYEKFTNDLSETANSSCAGVKNQTKDTFKVINDNISDVKLAFNIVNKENKVPADLKRVLFGL</sequence>
<dbReference type="RefSeq" id="WP_129016544.1">
    <property type="nucleotide sequence ID" value="NZ_SDDZ01000003.1"/>
</dbReference>
<comment type="caution">
    <text evidence="2">The sequence shown here is derived from an EMBL/GenBank/DDBJ whole genome shotgun (WGS) entry which is preliminary data.</text>
</comment>
<reference evidence="2 3" key="1">
    <citation type="submission" date="2019-01" db="EMBL/GenBank/DDBJ databases">
        <title>Genome sequence of the Antarctic species Gelidibacter gilvus ACAM 158(T).</title>
        <authorList>
            <person name="Bowman J.P."/>
        </authorList>
    </citation>
    <scope>NUCLEOTIDE SEQUENCE [LARGE SCALE GENOMIC DNA]</scope>
    <source>
        <strain evidence="2 3">IC158</strain>
    </source>
</reference>
<keyword evidence="3" id="KW-1185">Reference proteome</keyword>
<protein>
    <submittedName>
        <fullName evidence="2">Uncharacterized protein</fullName>
    </submittedName>
</protein>
<evidence type="ECO:0000313" key="2">
    <source>
        <dbReference type="EMBL" id="RXJ50425.1"/>
    </source>
</evidence>
<feature type="coiled-coil region" evidence="1">
    <location>
        <begin position="34"/>
        <end position="61"/>
    </location>
</feature>
<dbReference type="AlphaFoldDB" id="A0A4Q0XGG7"/>
<evidence type="ECO:0000313" key="3">
    <source>
        <dbReference type="Proteomes" id="UP000289792"/>
    </source>
</evidence>
<keyword evidence="1" id="KW-0175">Coiled coil</keyword>
<gene>
    <name evidence="2" type="ORF">ESZ48_06550</name>
</gene>
<dbReference type="Proteomes" id="UP000289792">
    <property type="component" value="Unassembled WGS sequence"/>
</dbReference>
<proteinExistence type="predicted"/>
<name>A0A4Q0XGG7_9FLAO</name>